<evidence type="ECO:0000256" key="1">
    <source>
        <dbReference type="ARBA" id="ARBA00004479"/>
    </source>
</evidence>
<dbReference type="AlphaFoldDB" id="A0A9Q0G8P5"/>
<dbReference type="InterPro" id="IPR025287">
    <property type="entry name" value="WAK_GUB"/>
</dbReference>
<feature type="chain" id="PRO_5040332683" description="Wall-associated receptor kinase galacturonan-binding domain-containing protein" evidence="7">
    <location>
        <begin position="27"/>
        <end position="317"/>
    </location>
</feature>
<dbReference type="Pfam" id="PF13947">
    <property type="entry name" value="GUB_WAK_bind"/>
    <property type="match status" value="1"/>
</dbReference>
<evidence type="ECO:0000256" key="5">
    <source>
        <dbReference type="ARBA" id="ARBA00023157"/>
    </source>
</evidence>
<feature type="domain" description="Wall-associated receptor kinase" evidence="8">
    <location>
        <begin position="171"/>
        <end position="246"/>
    </location>
</feature>
<dbReference type="EMBL" id="JAKUCV010001614">
    <property type="protein sequence ID" value="KAJ4845643.1"/>
    <property type="molecule type" value="Genomic_DNA"/>
</dbReference>
<evidence type="ECO:0000313" key="11">
    <source>
        <dbReference type="Proteomes" id="UP001141552"/>
    </source>
</evidence>
<keyword evidence="3" id="KW-0808">Transferase</keyword>
<evidence type="ECO:0000256" key="6">
    <source>
        <dbReference type="ARBA" id="ARBA00023180"/>
    </source>
</evidence>
<evidence type="ECO:0000256" key="7">
    <source>
        <dbReference type="SAM" id="SignalP"/>
    </source>
</evidence>
<protein>
    <recommendedName>
        <fullName evidence="12">Wall-associated receptor kinase galacturonan-binding domain-containing protein</fullName>
    </recommendedName>
</protein>
<feature type="signal peptide" evidence="7">
    <location>
        <begin position="1"/>
        <end position="26"/>
    </location>
</feature>
<dbReference type="Pfam" id="PF08488">
    <property type="entry name" value="WAK"/>
    <property type="match status" value="1"/>
</dbReference>
<keyword evidence="2" id="KW-0418">Kinase</keyword>
<evidence type="ECO:0000259" key="8">
    <source>
        <dbReference type="Pfam" id="PF08488"/>
    </source>
</evidence>
<comment type="caution">
    <text evidence="10">The sequence shown here is derived from an EMBL/GenBank/DDBJ whole genome shotgun (WGS) entry which is preliminary data.</text>
</comment>
<accession>A0A9Q0G8P5</accession>
<name>A0A9Q0G8P5_9ROSI</name>
<dbReference type="GO" id="GO:0016020">
    <property type="term" value="C:membrane"/>
    <property type="evidence" value="ECO:0007669"/>
    <property type="project" value="UniProtKB-SubCell"/>
</dbReference>
<gene>
    <name evidence="10" type="ORF">Tsubulata_014797</name>
</gene>
<evidence type="ECO:0000256" key="2">
    <source>
        <dbReference type="ARBA" id="ARBA00022527"/>
    </source>
</evidence>
<keyword evidence="4 7" id="KW-0732">Signal</keyword>
<keyword evidence="11" id="KW-1185">Reference proteome</keyword>
<dbReference type="GO" id="GO:0030247">
    <property type="term" value="F:polysaccharide binding"/>
    <property type="evidence" value="ECO:0007669"/>
    <property type="project" value="InterPro"/>
</dbReference>
<evidence type="ECO:0000259" key="9">
    <source>
        <dbReference type="Pfam" id="PF13947"/>
    </source>
</evidence>
<dbReference type="GO" id="GO:0004674">
    <property type="term" value="F:protein serine/threonine kinase activity"/>
    <property type="evidence" value="ECO:0007669"/>
    <property type="project" value="UniProtKB-KW"/>
</dbReference>
<evidence type="ECO:0000256" key="4">
    <source>
        <dbReference type="ARBA" id="ARBA00022729"/>
    </source>
</evidence>
<keyword evidence="5" id="KW-1015">Disulfide bond</keyword>
<dbReference type="PANTHER" id="PTHR33491">
    <property type="entry name" value="OSJNBA0016N04.9 PROTEIN"/>
    <property type="match status" value="1"/>
</dbReference>
<proteinExistence type="predicted"/>
<dbReference type="Proteomes" id="UP001141552">
    <property type="component" value="Unassembled WGS sequence"/>
</dbReference>
<comment type="subcellular location">
    <subcellularLocation>
        <location evidence="1">Membrane</location>
        <topology evidence="1">Single-pass type I membrane protein</topology>
    </subcellularLocation>
</comment>
<evidence type="ECO:0000256" key="3">
    <source>
        <dbReference type="ARBA" id="ARBA00022679"/>
    </source>
</evidence>
<reference evidence="10" key="2">
    <citation type="journal article" date="2023" name="Plants (Basel)">
        <title>Annotation of the Turnera subulata (Passifloraceae) Draft Genome Reveals the S-Locus Evolved after the Divergence of Turneroideae from Passifloroideae in a Stepwise Manner.</title>
        <authorList>
            <person name="Henning P.M."/>
            <person name="Roalson E.H."/>
            <person name="Mir W."/>
            <person name="McCubbin A.G."/>
            <person name="Shore J.S."/>
        </authorList>
    </citation>
    <scope>NUCLEOTIDE SEQUENCE</scope>
    <source>
        <strain evidence="10">F60SS</strain>
    </source>
</reference>
<organism evidence="10 11">
    <name type="scientific">Turnera subulata</name>
    <dbReference type="NCBI Taxonomy" id="218843"/>
    <lineage>
        <taxon>Eukaryota</taxon>
        <taxon>Viridiplantae</taxon>
        <taxon>Streptophyta</taxon>
        <taxon>Embryophyta</taxon>
        <taxon>Tracheophyta</taxon>
        <taxon>Spermatophyta</taxon>
        <taxon>Magnoliopsida</taxon>
        <taxon>eudicotyledons</taxon>
        <taxon>Gunneridae</taxon>
        <taxon>Pentapetalae</taxon>
        <taxon>rosids</taxon>
        <taxon>fabids</taxon>
        <taxon>Malpighiales</taxon>
        <taxon>Passifloraceae</taxon>
        <taxon>Turnera</taxon>
    </lineage>
</organism>
<feature type="domain" description="Wall-associated receptor kinase galacturonan-binding" evidence="9">
    <location>
        <begin position="30"/>
        <end position="90"/>
    </location>
</feature>
<keyword evidence="2" id="KW-0723">Serine/threonine-protein kinase</keyword>
<reference evidence="10" key="1">
    <citation type="submission" date="2022-02" db="EMBL/GenBank/DDBJ databases">
        <authorList>
            <person name="Henning P.M."/>
            <person name="McCubbin A.G."/>
            <person name="Shore J.S."/>
        </authorList>
    </citation>
    <scope>NUCLEOTIDE SEQUENCE</scope>
    <source>
        <strain evidence="10">F60SS</strain>
        <tissue evidence="10">Leaves</tissue>
    </source>
</reference>
<evidence type="ECO:0008006" key="12">
    <source>
        <dbReference type="Google" id="ProtNLM"/>
    </source>
</evidence>
<evidence type="ECO:0000313" key="10">
    <source>
        <dbReference type="EMBL" id="KAJ4845643.1"/>
    </source>
</evidence>
<dbReference type="InterPro" id="IPR013695">
    <property type="entry name" value="WAK"/>
</dbReference>
<sequence>MEKLVISALSLMFMFLLLENIPPAKADLDCGNQTCGSIRIPYPFGLAPECYKDEWFKIECNKSFAPPRAFIPSIKAEVLEFSADMGSITVKGPIKSSGNCSSARKRGRSSSSISTLLNLTGSPFVLSFQNRFIAVGCNTLGTVSEDSALRISCKSTCRKERVASDWDYYRFCEGKNCCMAPVQTDLQVVNPSVQSLNSSYKGSDEEEEEECRLAFLVDELWLVKTVEDSGKLQEMGFVPLKLLWVSNFSYDTFRRTTGCENSNVLNSSIVKAAGCRCIFNYEGSPYNPQGCTGLLWGLCLSAFACVPEWDVLLHIAP</sequence>
<dbReference type="OrthoDB" id="850654at2759"/>
<keyword evidence="6" id="KW-0325">Glycoprotein</keyword>